<dbReference type="InterPro" id="IPR003749">
    <property type="entry name" value="ThiS/MoaD-like"/>
</dbReference>
<dbReference type="Proteomes" id="UP000722336">
    <property type="component" value="Unassembled WGS sequence"/>
</dbReference>
<sequence length="85" mass="9136">MKIELLYFANVRETIGRGAETRTFGDDVKTVADVLKALGDGNDTYAAAFARPEGLRFALDQMFVGVDARLRDGAELGIFPPVTGG</sequence>
<dbReference type="CDD" id="cd00754">
    <property type="entry name" value="Ubl_MoaD"/>
    <property type="match status" value="1"/>
</dbReference>
<evidence type="ECO:0000313" key="2">
    <source>
        <dbReference type="Proteomes" id="UP000722336"/>
    </source>
</evidence>
<protein>
    <submittedName>
        <fullName evidence="1">MoaD/ThiS family protein</fullName>
    </submittedName>
</protein>
<dbReference type="RefSeq" id="WP_218444707.1">
    <property type="nucleotide sequence ID" value="NZ_JAGSPA010000002.1"/>
</dbReference>
<dbReference type="EMBL" id="JAGSPA010000002">
    <property type="protein sequence ID" value="MBV7256163.1"/>
    <property type="molecule type" value="Genomic_DNA"/>
</dbReference>
<organism evidence="1 2">
    <name type="scientific">Pacificimonas pallii</name>
    <dbReference type="NCBI Taxonomy" id="2827236"/>
    <lineage>
        <taxon>Bacteria</taxon>
        <taxon>Pseudomonadati</taxon>
        <taxon>Pseudomonadota</taxon>
        <taxon>Alphaproteobacteria</taxon>
        <taxon>Sphingomonadales</taxon>
        <taxon>Sphingosinicellaceae</taxon>
        <taxon>Pacificimonas</taxon>
    </lineage>
</organism>
<evidence type="ECO:0000313" key="1">
    <source>
        <dbReference type="EMBL" id="MBV7256163.1"/>
    </source>
</evidence>
<comment type="caution">
    <text evidence="1">The sequence shown here is derived from an EMBL/GenBank/DDBJ whole genome shotgun (WGS) entry which is preliminary data.</text>
</comment>
<accession>A0ABS6SCL6</accession>
<dbReference type="Pfam" id="PF02597">
    <property type="entry name" value="ThiS"/>
    <property type="match status" value="1"/>
</dbReference>
<gene>
    <name evidence="1" type="ORF">KCG44_05125</name>
</gene>
<proteinExistence type="predicted"/>
<reference evidence="1 2" key="1">
    <citation type="submission" date="2021-04" db="EMBL/GenBank/DDBJ databases">
        <authorList>
            <person name="Pira H."/>
            <person name="Risdian C."/>
            <person name="Wink J."/>
        </authorList>
    </citation>
    <scope>NUCLEOTIDE SEQUENCE [LARGE SCALE GENOMIC DNA]</scope>
    <source>
        <strain evidence="1 2">WHA3</strain>
    </source>
</reference>
<keyword evidence="2" id="KW-1185">Reference proteome</keyword>
<name>A0ABS6SCL6_9SPHN</name>